<dbReference type="AlphaFoldDB" id="K8AH58"/>
<name>K8AH58_9ENTR</name>
<gene>
    <name evidence="1" type="ORF">BN137_2949</name>
</gene>
<comment type="caution">
    <text evidence="1">The sequence shown here is derived from an EMBL/GenBank/DDBJ whole genome shotgun (WGS) entry which is preliminary data.</text>
</comment>
<proteinExistence type="predicted"/>
<organism evidence="1 2">
    <name type="scientific">Cronobacter condimenti 1330</name>
    <dbReference type="NCBI Taxonomy" id="1073999"/>
    <lineage>
        <taxon>Bacteria</taxon>
        <taxon>Pseudomonadati</taxon>
        <taxon>Pseudomonadota</taxon>
        <taxon>Gammaproteobacteria</taxon>
        <taxon>Enterobacterales</taxon>
        <taxon>Enterobacteriaceae</taxon>
        <taxon>Cronobacter</taxon>
    </lineage>
</organism>
<accession>K8AH58</accession>
<protein>
    <submittedName>
        <fullName evidence="1">Uncharacterized protein</fullName>
    </submittedName>
</protein>
<sequence length="40" mass="4613">MAARSRKIHNQNNNRWNIPLPACAPLSALFHWLNSELSLQ</sequence>
<reference evidence="1" key="1">
    <citation type="submission" date="2012-07" db="EMBL/GenBank/DDBJ databases">
        <authorList>
            <person name="Cummings C."/>
        </authorList>
    </citation>
    <scope>NUCLEOTIDE SEQUENCE</scope>
    <source>
        <strain evidence="1">1330</strain>
    </source>
</reference>
<evidence type="ECO:0000313" key="1">
    <source>
        <dbReference type="EMBL" id="CCJ73572.1"/>
    </source>
</evidence>
<dbReference type="EMBL" id="CAKW01000104">
    <property type="protein sequence ID" value="CCJ73572.1"/>
    <property type="molecule type" value="Genomic_DNA"/>
</dbReference>
<dbReference type="Proteomes" id="UP000009340">
    <property type="component" value="Unassembled WGS sequence"/>
</dbReference>
<evidence type="ECO:0000313" key="2">
    <source>
        <dbReference type="Proteomes" id="UP000009340"/>
    </source>
</evidence>